<comment type="caution">
    <text evidence="6">The sequence shown here is derived from an EMBL/GenBank/DDBJ whole genome shotgun (WGS) entry which is preliminary data.</text>
</comment>
<gene>
    <name evidence="6" type="ORF">D6D85_06250</name>
</gene>
<dbReference type="CDD" id="cd05403">
    <property type="entry name" value="NT_KNTase_like"/>
    <property type="match status" value="1"/>
</dbReference>
<dbReference type="PANTHER" id="PTHR43852">
    <property type="entry name" value="NUCLEOTIDYLTRANSFERASE"/>
    <property type="match status" value="1"/>
</dbReference>
<dbReference type="SUPFAM" id="SSF81301">
    <property type="entry name" value="Nucleotidyltransferase"/>
    <property type="match status" value="1"/>
</dbReference>
<keyword evidence="3" id="KW-0378">Hydrolase</keyword>
<dbReference type="GO" id="GO:0110001">
    <property type="term" value="C:toxin-antitoxin complex"/>
    <property type="evidence" value="ECO:0007669"/>
    <property type="project" value="InterPro"/>
</dbReference>
<feature type="domain" description="Polymerase beta nucleotidyltransferase" evidence="5">
    <location>
        <begin position="23"/>
        <end position="109"/>
    </location>
</feature>
<evidence type="ECO:0000256" key="2">
    <source>
        <dbReference type="ARBA" id="ARBA00022722"/>
    </source>
</evidence>
<dbReference type="InterPro" id="IPR043519">
    <property type="entry name" value="NT_sf"/>
</dbReference>
<evidence type="ECO:0000256" key="3">
    <source>
        <dbReference type="ARBA" id="ARBA00022801"/>
    </source>
</evidence>
<keyword evidence="1" id="KW-1277">Toxin-antitoxin system</keyword>
<evidence type="ECO:0000256" key="4">
    <source>
        <dbReference type="ARBA" id="ARBA00024207"/>
    </source>
</evidence>
<reference evidence="6 7" key="1">
    <citation type="submission" date="2018-10" db="EMBL/GenBank/DDBJ databases">
        <title>Co-occurring genomic capacity for anaerobic methane metabolism and dissimilatory sulfite reduction discovered in the Korarchaeota.</title>
        <authorList>
            <person name="Mckay L.J."/>
            <person name="Dlakic M."/>
            <person name="Fields M.W."/>
            <person name="Delmont T.O."/>
            <person name="Eren A.M."/>
            <person name="Jay Z.J."/>
            <person name="Klingelsmith K.B."/>
            <person name="Rusch D.B."/>
            <person name="Inskeep W.P."/>
        </authorList>
    </citation>
    <scope>NUCLEOTIDE SEQUENCE [LARGE SCALE GENOMIC DNA]</scope>
    <source>
        <strain evidence="6 7">MDKW</strain>
    </source>
</reference>
<dbReference type="InterPro" id="IPR008201">
    <property type="entry name" value="HepT-like"/>
</dbReference>
<dbReference type="GO" id="GO:0016787">
    <property type="term" value="F:hydrolase activity"/>
    <property type="evidence" value="ECO:0007669"/>
    <property type="project" value="UniProtKB-KW"/>
</dbReference>
<evidence type="ECO:0000259" key="5">
    <source>
        <dbReference type="Pfam" id="PF18765"/>
    </source>
</evidence>
<evidence type="ECO:0000313" key="7">
    <source>
        <dbReference type="Proteomes" id="UP000277582"/>
    </source>
</evidence>
<organism evidence="6 7">
    <name type="scientific">Candidatus Methanodesulfokora washburnensis</name>
    <dbReference type="NCBI Taxonomy" id="2478471"/>
    <lineage>
        <taxon>Archaea</taxon>
        <taxon>Thermoproteota</taxon>
        <taxon>Candidatus Korarchaeia</taxon>
        <taxon>Candidatus Korarchaeia incertae sedis</taxon>
        <taxon>Candidatus Methanodesulfokora</taxon>
    </lineage>
</organism>
<dbReference type="PANTHER" id="PTHR43852:SF3">
    <property type="entry name" value="NUCLEOTIDYLTRANSFERASE"/>
    <property type="match status" value="1"/>
</dbReference>
<sequence length="285" mass="32340">MLKYSTGENPVARKIVLNDVLPKLRALFNEMKGVKVAILFGSIARDGASSHDVDIALLGEENLLYLGYVVSKVAEALGISEDQVDVVSMNQCNPIFLSRILEEGVLIKGEPEAVEKLLEKAQRSPDAIIELRMWSNIDPKLDKTIITSRVEEIRRDAGFIKSEILCKRVEDLDYKEILALERAMLRIIESILDICRHLVSVYSLGLVERYGEYPRRLAEAKKMPKDIAEEIEKLAGLRNILVHLKVRREMLYDAAKNTVNEIINRFMEWITSHCCMGSLKIFLPS</sequence>
<comment type="similarity">
    <text evidence="4">Belongs to the HepT RNase toxin family.</text>
</comment>
<dbReference type="Pfam" id="PF01934">
    <property type="entry name" value="HepT-like"/>
    <property type="match status" value="1"/>
</dbReference>
<dbReference type="Proteomes" id="UP000277582">
    <property type="component" value="Unassembled WGS sequence"/>
</dbReference>
<protein>
    <submittedName>
        <fullName evidence="6">DUF86 domain-containing protein</fullName>
    </submittedName>
</protein>
<name>A0A3R9QFQ6_9CREN</name>
<keyword evidence="2" id="KW-0540">Nuclease</keyword>
<dbReference type="GO" id="GO:0004540">
    <property type="term" value="F:RNA nuclease activity"/>
    <property type="evidence" value="ECO:0007669"/>
    <property type="project" value="InterPro"/>
</dbReference>
<dbReference type="OrthoDB" id="25331at2157"/>
<accession>A0A3R9QFQ6</accession>
<dbReference type="EMBL" id="RCOS01000075">
    <property type="protein sequence ID" value="RSN75406.1"/>
    <property type="molecule type" value="Genomic_DNA"/>
</dbReference>
<evidence type="ECO:0000313" key="6">
    <source>
        <dbReference type="EMBL" id="RSN75406.1"/>
    </source>
</evidence>
<dbReference type="Gene3D" id="1.20.120.580">
    <property type="entry name" value="bsu32300-like"/>
    <property type="match status" value="1"/>
</dbReference>
<evidence type="ECO:0000256" key="1">
    <source>
        <dbReference type="ARBA" id="ARBA00022649"/>
    </source>
</evidence>
<keyword evidence="7" id="KW-1185">Reference proteome</keyword>
<dbReference type="InterPro" id="IPR041633">
    <property type="entry name" value="Polbeta"/>
</dbReference>
<dbReference type="InterPro" id="IPR037038">
    <property type="entry name" value="HepT-like_sf"/>
</dbReference>
<dbReference type="Pfam" id="PF18765">
    <property type="entry name" value="Polbeta"/>
    <property type="match status" value="1"/>
</dbReference>
<dbReference type="Gene3D" id="3.30.460.10">
    <property type="entry name" value="Beta Polymerase, domain 2"/>
    <property type="match status" value="1"/>
</dbReference>
<proteinExistence type="inferred from homology"/>
<dbReference type="AlphaFoldDB" id="A0A3R9QFQ6"/>
<dbReference type="InterPro" id="IPR052930">
    <property type="entry name" value="TA_antitoxin_MntA"/>
</dbReference>